<dbReference type="Pfam" id="PF07716">
    <property type="entry name" value="bZIP_2"/>
    <property type="match status" value="1"/>
</dbReference>
<evidence type="ECO:0000256" key="2">
    <source>
        <dbReference type="ARBA" id="ARBA00023015"/>
    </source>
</evidence>
<dbReference type="OrthoDB" id="1939598at2759"/>
<evidence type="ECO:0000259" key="8">
    <source>
        <dbReference type="PROSITE" id="PS50217"/>
    </source>
</evidence>
<proteinExistence type="predicted"/>
<keyword evidence="6" id="KW-0175">Coiled coil</keyword>
<dbReference type="GO" id="GO:0000977">
    <property type="term" value="F:RNA polymerase II transcription regulatory region sequence-specific DNA binding"/>
    <property type="evidence" value="ECO:0007669"/>
    <property type="project" value="TreeGrafter"/>
</dbReference>
<evidence type="ECO:0000256" key="3">
    <source>
        <dbReference type="ARBA" id="ARBA00023125"/>
    </source>
</evidence>
<organism evidence="9 10">
    <name type="scientific">Schizosaccharomyces cryophilus (strain OY26 / ATCC MYA-4695 / CBS 11777 / NBRC 106824 / NRRL Y48691)</name>
    <name type="common">Fission yeast</name>
    <dbReference type="NCBI Taxonomy" id="653667"/>
    <lineage>
        <taxon>Eukaryota</taxon>
        <taxon>Fungi</taxon>
        <taxon>Dikarya</taxon>
        <taxon>Ascomycota</taxon>
        <taxon>Taphrinomycotina</taxon>
        <taxon>Schizosaccharomycetes</taxon>
        <taxon>Schizosaccharomycetales</taxon>
        <taxon>Schizosaccharomycetaceae</taxon>
        <taxon>Schizosaccharomyces</taxon>
    </lineage>
</organism>
<evidence type="ECO:0000256" key="4">
    <source>
        <dbReference type="ARBA" id="ARBA00023163"/>
    </source>
</evidence>
<feature type="coiled-coil region" evidence="6">
    <location>
        <begin position="137"/>
        <end position="171"/>
    </location>
</feature>
<evidence type="ECO:0000256" key="1">
    <source>
        <dbReference type="ARBA" id="ARBA00004123"/>
    </source>
</evidence>
<sequence length="199" mass="23052">MESDPALPKSTAIHNSNEYISQDEPVPPRSKSSYGDFIQSSNSVALQYINSTRDDGLKLAYERNGNEVRFNDDLHTVDEKGNKLQKVWNTSNTESSTRQTSSSPNQRTATSPFDSVVSVAEDQERRRRNTLASARFRQRRKAKENYLEQKVEEYEKKIKQLEKRIYELELETKWFKDLIRPVRTPGMTSVNKNLTTPKF</sequence>
<keyword evidence="5" id="KW-0539">Nucleus</keyword>
<name>S9XER8_SCHCR</name>
<feature type="compositionally biased region" description="Polar residues" evidence="7">
    <location>
        <begin position="87"/>
        <end position="113"/>
    </location>
</feature>
<comment type="subcellular location">
    <subcellularLocation>
        <location evidence="1">Nucleus</location>
    </subcellularLocation>
</comment>
<dbReference type="Gene3D" id="1.20.5.170">
    <property type="match status" value="1"/>
</dbReference>
<dbReference type="Proteomes" id="UP000015464">
    <property type="component" value="Unassembled WGS sequence"/>
</dbReference>
<dbReference type="GO" id="GO:0005634">
    <property type="term" value="C:nucleus"/>
    <property type="evidence" value="ECO:0007669"/>
    <property type="project" value="UniProtKB-SubCell"/>
</dbReference>
<keyword evidence="3" id="KW-0238">DNA-binding</keyword>
<dbReference type="InterPro" id="IPR004827">
    <property type="entry name" value="bZIP"/>
</dbReference>
<evidence type="ECO:0000313" key="9">
    <source>
        <dbReference type="EMBL" id="EPY52276.1"/>
    </source>
</evidence>
<dbReference type="GO" id="GO:0001228">
    <property type="term" value="F:DNA-binding transcription activator activity, RNA polymerase II-specific"/>
    <property type="evidence" value="ECO:0007669"/>
    <property type="project" value="TreeGrafter"/>
</dbReference>
<keyword evidence="10" id="KW-1185">Reference proteome</keyword>
<dbReference type="PANTHER" id="PTHR13044:SF14">
    <property type="entry name" value="CRYPTOCEPHAL, ISOFORM A"/>
    <property type="match status" value="1"/>
</dbReference>
<dbReference type="EMBL" id="KE546989">
    <property type="protein sequence ID" value="EPY52276.1"/>
    <property type="molecule type" value="Genomic_DNA"/>
</dbReference>
<dbReference type="RefSeq" id="XP_013022168.1">
    <property type="nucleotide sequence ID" value="XM_013166714.1"/>
</dbReference>
<dbReference type="CDD" id="cd14705">
    <property type="entry name" value="bZIP_Zip1"/>
    <property type="match status" value="1"/>
</dbReference>
<evidence type="ECO:0000256" key="7">
    <source>
        <dbReference type="SAM" id="MobiDB-lite"/>
    </source>
</evidence>
<dbReference type="SMART" id="SM00338">
    <property type="entry name" value="BRLZ"/>
    <property type="match status" value="1"/>
</dbReference>
<dbReference type="PROSITE" id="PS00036">
    <property type="entry name" value="BZIP_BASIC"/>
    <property type="match status" value="1"/>
</dbReference>
<evidence type="ECO:0000256" key="5">
    <source>
        <dbReference type="ARBA" id="ARBA00023242"/>
    </source>
</evidence>
<dbReference type="HOGENOM" id="CLU_1372922_0_0_1"/>
<protein>
    <submittedName>
        <fullName evidence="9">Basic region leucine zipper</fullName>
    </submittedName>
</protein>
<dbReference type="PANTHER" id="PTHR13044">
    <property type="entry name" value="ACTIVATING TRANSCRIPTION FACTOR ATF 4/5"/>
    <property type="match status" value="1"/>
</dbReference>
<keyword evidence="2" id="KW-0805">Transcription regulation</keyword>
<dbReference type="InterPro" id="IPR046347">
    <property type="entry name" value="bZIP_sf"/>
</dbReference>
<feature type="region of interest" description="Disordered" evidence="7">
    <location>
        <begin position="87"/>
        <end position="115"/>
    </location>
</feature>
<accession>S9XER8</accession>
<feature type="region of interest" description="Disordered" evidence="7">
    <location>
        <begin position="1"/>
        <end position="35"/>
    </location>
</feature>
<gene>
    <name evidence="9" type="ORF">SPOG_01611</name>
</gene>
<dbReference type="PROSITE" id="PS50217">
    <property type="entry name" value="BZIP"/>
    <property type="match status" value="1"/>
</dbReference>
<dbReference type="AlphaFoldDB" id="S9XER8"/>
<dbReference type="STRING" id="653667.S9XER8"/>
<feature type="domain" description="BZIP" evidence="8">
    <location>
        <begin position="119"/>
        <end position="182"/>
    </location>
</feature>
<dbReference type="SUPFAM" id="SSF57959">
    <property type="entry name" value="Leucine zipper domain"/>
    <property type="match status" value="1"/>
</dbReference>
<evidence type="ECO:0000256" key="6">
    <source>
        <dbReference type="SAM" id="Coils"/>
    </source>
</evidence>
<evidence type="ECO:0000313" key="10">
    <source>
        <dbReference type="Proteomes" id="UP000015464"/>
    </source>
</evidence>
<keyword evidence="4" id="KW-0804">Transcription</keyword>
<dbReference type="GeneID" id="25035939"/>
<reference evidence="9 10" key="1">
    <citation type="journal article" date="2011" name="Science">
        <title>Comparative functional genomics of the fission yeasts.</title>
        <authorList>
            <person name="Rhind N."/>
            <person name="Chen Z."/>
            <person name="Yassour M."/>
            <person name="Thompson D.A."/>
            <person name="Haas B.J."/>
            <person name="Habib N."/>
            <person name="Wapinski I."/>
            <person name="Roy S."/>
            <person name="Lin M.F."/>
            <person name="Heiman D.I."/>
            <person name="Young S.K."/>
            <person name="Furuya K."/>
            <person name="Guo Y."/>
            <person name="Pidoux A."/>
            <person name="Chen H.M."/>
            <person name="Robbertse B."/>
            <person name="Goldberg J.M."/>
            <person name="Aoki K."/>
            <person name="Bayne E.H."/>
            <person name="Berlin A.M."/>
            <person name="Desjardins C.A."/>
            <person name="Dobbs E."/>
            <person name="Dukaj L."/>
            <person name="Fan L."/>
            <person name="FitzGerald M.G."/>
            <person name="French C."/>
            <person name="Gujja S."/>
            <person name="Hansen K."/>
            <person name="Keifenheim D."/>
            <person name="Levin J.Z."/>
            <person name="Mosher R.A."/>
            <person name="Mueller C.A."/>
            <person name="Pfiffner J."/>
            <person name="Priest M."/>
            <person name="Russ C."/>
            <person name="Smialowska A."/>
            <person name="Swoboda P."/>
            <person name="Sykes S.M."/>
            <person name="Vaughn M."/>
            <person name="Vengrova S."/>
            <person name="Yoder R."/>
            <person name="Zeng Q."/>
            <person name="Allshire R."/>
            <person name="Baulcombe D."/>
            <person name="Birren B.W."/>
            <person name="Brown W."/>
            <person name="Ekwall K."/>
            <person name="Kellis M."/>
            <person name="Leatherwood J."/>
            <person name="Levin H."/>
            <person name="Margalit H."/>
            <person name="Martienssen R."/>
            <person name="Nieduszynski C.A."/>
            <person name="Spatafora J.W."/>
            <person name="Friedman N."/>
            <person name="Dalgaard J.Z."/>
            <person name="Baumann P."/>
            <person name="Niki H."/>
            <person name="Regev A."/>
            <person name="Nusbaum C."/>
        </authorList>
    </citation>
    <scope>NUCLEOTIDE SEQUENCE [LARGE SCALE GENOMIC DNA]</scope>
    <source>
        <strain evidence="10">OY26 / ATCC MYA-4695 / CBS 11777 / NBRC 106824 / NRRL Y48691</strain>
    </source>
</reference>